<gene>
    <name evidence="3" type="ORF">K7432_012455</name>
</gene>
<feature type="compositionally biased region" description="Basic and acidic residues" evidence="1">
    <location>
        <begin position="380"/>
        <end position="392"/>
    </location>
</feature>
<dbReference type="InterPro" id="IPR017930">
    <property type="entry name" value="Myb_dom"/>
</dbReference>
<dbReference type="Proteomes" id="UP001479436">
    <property type="component" value="Unassembled WGS sequence"/>
</dbReference>
<evidence type="ECO:0000259" key="2">
    <source>
        <dbReference type="PROSITE" id="PS51294"/>
    </source>
</evidence>
<feature type="region of interest" description="Disordered" evidence="1">
    <location>
        <begin position="347"/>
        <end position="392"/>
    </location>
</feature>
<organism evidence="3 4">
    <name type="scientific">Basidiobolus ranarum</name>
    <dbReference type="NCBI Taxonomy" id="34480"/>
    <lineage>
        <taxon>Eukaryota</taxon>
        <taxon>Fungi</taxon>
        <taxon>Fungi incertae sedis</taxon>
        <taxon>Zoopagomycota</taxon>
        <taxon>Entomophthoromycotina</taxon>
        <taxon>Basidiobolomycetes</taxon>
        <taxon>Basidiobolales</taxon>
        <taxon>Basidiobolaceae</taxon>
        <taxon>Basidiobolus</taxon>
    </lineage>
</organism>
<evidence type="ECO:0000313" key="3">
    <source>
        <dbReference type="EMBL" id="KAK9696449.1"/>
    </source>
</evidence>
<dbReference type="SMART" id="SM00717">
    <property type="entry name" value="SANT"/>
    <property type="match status" value="1"/>
</dbReference>
<dbReference type="Pfam" id="PF15963">
    <property type="entry name" value="Myb_DNA-bind_7"/>
    <property type="match status" value="1"/>
</dbReference>
<dbReference type="InterPro" id="IPR001005">
    <property type="entry name" value="SANT/Myb"/>
</dbReference>
<sequence length="392" mass="43968">MSTPGSLTSLRIDKGQTRFTPKIKQRISRKPKAATKVPSASPQSSEDHIAKSELKNLVDTPIVSPQHDNIEQHEIVEETPEPEIEIASPTPISKVKVDSLSIEDKEKPTLANKGNVITPGRPLVNSEKRRRSSIAKDISKKLLKSEDSTEVTINTAQEDLSNVPLFMFCKDTKRGKPTKAFIEREKAKLEKKKKPESNEVASTENLEPIVEDSQPTTETQSSVKESFAPQMRVVNGKLILDDTSLFVEHANINSNGSTEPMDVIEESAADRYVNSGTYLRRIKSQRWTPKETEVFYQGLAKWGTDFSLIAFMLPNRTQKHIKYKFKKEEQINPSRITEALVRRNPGTPAISVEEEPTELEQATTPAPVVKQTRATRSRKVKSEKVNGESVDR</sequence>
<dbReference type="SUPFAM" id="SSF46689">
    <property type="entry name" value="Homeodomain-like"/>
    <property type="match status" value="1"/>
</dbReference>
<dbReference type="EMBL" id="JASJQH010007961">
    <property type="protein sequence ID" value="KAK9696449.1"/>
    <property type="molecule type" value="Genomic_DNA"/>
</dbReference>
<proteinExistence type="predicted"/>
<dbReference type="PANTHER" id="PTHR22929">
    <property type="entry name" value="RNA POLYMERASE III TRANSCRIPTION INITIATION FACTOR B"/>
    <property type="match status" value="1"/>
</dbReference>
<feature type="region of interest" description="Disordered" evidence="1">
    <location>
        <begin position="106"/>
        <end position="132"/>
    </location>
</feature>
<dbReference type="Gene3D" id="1.20.58.1880">
    <property type="match status" value="1"/>
</dbReference>
<dbReference type="CDD" id="cd00167">
    <property type="entry name" value="SANT"/>
    <property type="match status" value="1"/>
</dbReference>
<accession>A0ABR2VSD3</accession>
<dbReference type="PANTHER" id="PTHR22929:SF0">
    <property type="entry name" value="TRANSCRIPTION FACTOR TFIIIB COMPONENT B'' HOMOLOG"/>
    <property type="match status" value="1"/>
</dbReference>
<name>A0ABR2VSD3_9FUNG</name>
<dbReference type="InterPro" id="IPR009057">
    <property type="entry name" value="Homeodomain-like_sf"/>
</dbReference>
<keyword evidence="4" id="KW-1185">Reference proteome</keyword>
<evidence type="ECO:0000256" key="1">
    <source>
        <dbReference type="SAM" id="MobiDB-lite"/>
    </source>
</evidence>
<comment type="caution">
    <text evidence="3">The sequence shown here is derived from an EMBL/GenBank/DDBJ whole genome shotgun (WGS) entry which is preliminary data.</text>
</comment>
<dbReference type="InterPro" id="IPR039467">
    <property type="entry name" value="TFIIIB_B''_Myb"/>
</dbReference>
<feature type="region of interest" description="Disordered" evidence="1">
    <location>
        <begin position="1"/>
        <end position="51"/>
    </location>
</feature>
<evidence type="ECO:0000313" key="4">
    <source>
        <dbReference type="Proteomes" id="UP001479436"/>
    </source>
</evidence>
<reference evidence="3 4" key="1">
    <citation type="submission" date="2023-04" db="EMBL/GenBank/DDBJ databases">
        <title>Genome of Basidiobolus ranarum AG-B5.</title>
        <authorList>
            <person name="Stajich J.E."/>
            <person name="Carter-House D."/>
            <person name="Gryganskyi A."/>
        </authorList>
    </citation>
    <scope>NUCLEOTIDE SEQUENCE [LARGE SCALE GENOMIC DNA]</scope>
    <source>
        <strain evidence="3 4">AG-B5</strain>
    </source>
</reference>
<dbReference type="PROSITE" id="PS51294">
    <property type="entry name" value="HTH_MYB"/>
    <property type="match status" value="1"/>
</dbReference>
<protein>
    <recommendedName>
        <fullName evidence="2">HTH myb-type domain-containing protein</fullName>
    </recommendedName>
</protein>
<feature type="domain" description="HTH myb-type" evidence="2">
    <location>
        <begin position="279"/>
        <end position="335"/>
    </location>
</feature>
<feature type="compositionally biased region" description="Basic residues" evidence="1">
    <location>
        <begin position="21"/>
        <end position="33"/>
    </location>
</feature>